<sequence length="145" mass="16681">MPGILRHYNVWDRVTSQKARQHITQGAFGEEDEAKPPKLPKFLSYQSVLREFWARDSLMTKSSMRPLGPVLFFFLDEYSTTGNIISWSAPSMGDLNIPKTTRADYTRNTEGPTNSIFSQDRNKSDKFFLDGSKSTNVKLFHNRIK</sequence>
<keyword evidence="2" id="KW-1185">Reference proteome</keyword>
<proteinExistence type="predicted"/>
<organism evidence="1 2">
    <name type="scientific">Polyplax serrata</name>
    <name type="common">Common mouse louse</name>
    <dbReference type="NCBI Taxonomy" id="468196"/>
    <lineage>
        <taxon>Eukaryota</taxon>
        <taxon>Metazoa</taxon>
        <taxon>Ecdysozoa</taxon>
        <taxon>Arthropoda</taxon>
        <taxon>Hexapoda</taxon>
        <taxon>Insecta</taxon>
        <taxon>Pterygota</taxon>
        <taxon>Neoptera</taxon>
        <taxon>Paraneoptera</taxon>
        <taxon>Psocodea</taxon>
        <taxon>Troctomorpha</taxon>
        <taxon>Phthiraptera</taxon>
        <taxon>Anoplura</taxon>
        <taxon>Polyplacidae</taxon>
        <taxon>Polyplax</taxon>
    </lineage>
</organism>
<dbReference type="Proteomes" id="UP001359485">
    <property type="component" value="Unassembled WGS sequence"/>
</dbReference>
<comment type="caution">
    <text evidence="1">The sequence shown here is derived from an EMBL/GenBank/DDBJ whole genome shotgun (WGS) entry which is preliminary data.</text>
</comment>
<accession>A0ABR1B3A2</accession>
<gene>
    <name evidence="1" type="ORF">RUM44_004041</name>
</gene>
<protein>
    <submittedName>
        <fullName evidence="1">Uncharacterized protein</fullName>
    </submittedName>
</protein>
<dbReference type="EMBL" id="JAWJWF010000004">
    <property type="protein sequence ID" value="KAK6633438.1"/>
    <property type="molecule type" value="Genomic_DNA"/>
</dbReference>
<name>A0ABR1B3A2_POLSC</name>
<reference evidence="1 2" key="1">
    <citation type="submission" date="2023-09" db="EMBL/GenBank/DDBJ databases">
        <title>Genomes of two closely related lineages of the louse Polyplax serrata with different host specificities.</title>
        <authorList>
            <person name="Martinu J."/>
            <person name="Tarabai H."/>
            <person name="Stefka J."/>
            <person name="Hypsa V."/>
        </authorList>
    </citation>
    <scope>NUCLEOTIDE SEQUENCE [LARGE SCALE GENOMIC DNA]</scope>
    <source>
        <strain evidence="1">98ZLc_SE</strain>
    </source>
</reference>
<evidence type="ECO:0000313" key="2">
    <source>
        <dbReference type="Proteomes" id="UP001359485"/>
    </source>
</evidence>
<evidence type="ECO:0000313" key="1">
    <source>
        <dbReference type="EMBL" id="KAK6633438.1"/>
    </source>
</evidence>